<feature type="domain" description="Kazal-like" evidence="1">
    <location>
        <begin position="80"/>
        <end position="104"/>
    </location>
</feature>
<dbReference type="SUPFAM" id="SSF46785">
    <property type="entry name" value="Winged helix' DNA-binding domain"/>
    <property type="match status" value="1"/>
</dbReference>
<evidence type="ECO:0000313" key="2">
    <source>
        <dbReference type="EMBL" id="HIQ29575.1"/>
    </source>
</evidence>
<evidence type="ECO:0000259" key="1">
    <source>
        <dbReference type="Pfam" id="PF07648"/>
    </source>
</evidence>
<organism evidence="2 3">
    <name type="scientific">Caldiarchaeum subterraneum</name>
    <dbReference type="NCBI Taxonomy" id="311458"/>
    <lineage>
        <taxon>Archaea</taxon>
        <taxon>Nitrososphaerota</taxon>
        <taxon>Candidatus Caldarchaeales</taxon>
        <taxon>Candidatus Caldarchaeaceae</taxon>
        <taxon>Candidatus Caldarchaeum</taxon>
    </lineage>
</organism>
<dbReference type="InterPro" id="IPR036388">
    <property type="entry name" value="WH-like_DNA-bd_sf"/>
</dbReference>
<dbReference type="InterPro" id="IPR036058">
    <property type="entry name" value="Kazal_dom_sf"/>
</dbReference>
<proteinExistence type="predicted"/>
<dbReference type="Pfam" id="PF07648">
    <property type="entry name" value="Kazal_2"/>
    <property type="match status" value="1"/>
</dbReference>
<comment type="caution">
    <text evidence="2">The sequence shown here is derived from an EMBL/GenBank/DDBJ whole genome shotgun (WGS) entry which is preliminary data.</text>
</comment>
<sequence>MSKLEERAIKLLMKHGEKGLLQSELWHKLGVTSREGSRIGIKLEKKGVVKRVREFANDRWTRRLVPLIKQVDVKVLNEAPCPSCVYEHVCGPNGDEYYRSCMLIEEWVLREMGRKLSHGASEPRAKSR</sequence>
<dbReference type="EMBL" id="DQVM01000065">
    <property type="protein sequence ID" value="HIQ29575.1"/>
    <property type="molecule type" value="Genomic_DNA"/>
</dbReference>
<dbReference type="SUPFAM" id="SSF100895">
    <property type="entry name" value="Kazal-type serine protease inhibitors"/>
    <property type="match status" value="1"/>
</dbReference>
<dbReference type="InterPro" id="IPR002350">
    <property type="entry name" value="Kazal_dom"/>
</dbReference>
<reference evidence="2" key="1">
    <citation type="journal article" date="2020" name="ISME J.">
        <title>Gammaproteobacteria mediating utilization of methyl-, sulfur- and petroleum organic compounds in deep ocean hydrothermal plumes.</title>
        <authorList>
            <person name="Zhou Z."/>
            <person name="Liu Y."/>
            <person name="Pan J."/>
            <person name="Cron B.R."/>
            <person name="Toner B.M."/>
            <person name="Anantharaman K."/>
            <person name="Breier J.A."/>
            <person name="Dick G.J."/>
            <person name="Li M."/>
        </authorList>
    </citation>
    <scope>NUCLEOTIDE SEQUENCE</scope>
    <source>
        <strain evidence="2">SZUA-1515</strain>
    </source>
</reference>
<evidence type="ECO:0000313" key="3">
    <source>
        <dbReference type="Proteomes" id="UP000608579"/>
    </source>
</evidence>
<gene>
    <name evidence="2" type="ORF">EYH45_03325</name>
</gene>
<accession>A0A832ZVA5</accession>
<dbReference type="AlphaFoldDB" id="A0A832ZVA5"/>
<dbReference type="Proteomes" id="UP000608579">
    <property type="component" value="Unassembled WGS sequence"/>
</dbReference>
<dbReference type="InterPro" id="IPR036390">
    <property type="entry name" value="WH_DNA-bd_sf"/>
</dbReference>
<name>A0A832ZVA5_CALS0</name>
<dbReference type="Gene3D" id="1.10.10.10">
    <property type="entry name" value="Winged helix-like DNA-binding domain superfamily/Winged helix DNA-binding domain"/>
    <property type="match status" value="1"/>
</dbReference>
<protein>
    <submittedName>
        <fullName evidence="2">Lrp/AsnC family transcriptional regulator</fullName>
    </submittedName>
</protein>